<dbReference type="Proteomes" id="UP000316030">
    <property type="component" value="Unassembled WGS sequence"/>
</dbReference>
<dbReference type="GO" id="GO:0016829">
    <property type="term" value="F:lyase activity"/>
    <property type="evidence" value="ECO:0007669"/>
    <property type="project" value="UniProtKB-KW"/>
</dbReference>
<keyword evidence="1" id="KW-0732">Signal</keyword>
<gene>
    <name evidence="2" type="ORF">SAMN06265173_10598</name>
</gene>
<dbReference type="OrthoDB" id="118830at2"/>
<dbReference type="RefSeq" id="WP_142492576.1">
    <property type="nucleotide sequence ID" value="NZ_FXTO01000005.1"/>
</dbReference>
<name>A0A521C5H8_9RHOB</name>
<accession>A0A521C5H8</accession>
<dbReference type="Gene3D" id="2.60.120.200">
    <property type="match status" value="1"/>
</dbReference>
<sequence length="278" mass="31396">MFSILPILVFSICMGLVMPAAADSAPRGYQLNETPHKHGFRYTNSGEPVRRGRVAERFEVRNGDCGGSDCRAPRYRSEIRLSKSQTQARVGQDIWYGWSFYNESIPAFPDNVNLMPVMGQWKMGGDNLPIFKLTYHGGRKAIEVQLDDMARAKGWGKAQRHGHVCSLIGLNATTGRWTDFVVNTNFSTQSDGYLRIWVNGYLKCDYKGPLVATTSTRLYPGPNHRRGIFVSFTKRWDKLKGKTPKPTMVAYYDEFLVGQSREDVDTRLRAKSGLPAKD</sequence>
<evidence type="ECO:0000313" key="2">
    <source>
        <dbReference type="EMBL" id="SMO53930.1"/>
    </source>
</evidence>
<evidence type="ECO:0000313" key="3">
    <source>
        <dbReference type="Proteomes" id="UP000316030"/>
    </source>
</evidence>
<dbReference type="Pfam" id="PF14099">
    <property type="entry name" value="Polysacc_lyase"/>
    <property type="match status" value="1"/>
</dbReference>
<reference evidence="2 3" key="1">
    <citation type="submission" date="2017-05" db="EMBL/GenBank/DDBJ databases">
        <authorList>
            <person name="Varghese N."/>
            <person name="Submissions S."/>
        </authorList>
    </citation>
    <scope>NUCLEOTIDE SEQUENCE [LARGE SCALE GENOMIC DNA]</scope>
    <source>
        <strain evidence="2 3">DSM 29506</strain>
    </source>
</reference>
<keyword evidence="2" id="KW-0456">Lyase</keyword>
<feature type="signal peptide" evidence="1">
    <location>
        <begin position="1"/>
        <end position="22"/>
    </location>
</feature>
<organism evidence="2 3">
    <name type="scientific">Thalassovita litoralis</name>
    <dbReference type="NCBI Taxonomy" id="1010611"/>
    <lineage>
        <taxon>Bacteria</taxon>
        <taxon>Pseudomonadati</taxon>
        <taxon>Pseudomonadota</taxon>
        <taxon>Alphaproteobacteria</taxon>
        <taxon>Rhodobacterales</taxon>
        <taxon>Roseobacteraceae</taxon>
        <taxon>Thalassovita</taxon>
    </lineage>
</organism>
<keyword evidence="3" id="KW-1185">Reference proteome</keyword>
<dbReference type="EMBL" id="FXTO01000005">
    <property type="protein sequence ID" value="SMO53930.1"/>
    <property type="molecule type" value="Genomic_DNA"/>
</dbReference>
<dbReference type="InterPro" id="IPR025975">
    <property type="entry name" value="Polysacc_lyase"/>
</dbReference>
<protein>
    <submittedName>
        <fullName evidence="2">Polysaccharide lyase</fullName>
    </submittedName>
</protein>
<proteinExistence type="predicted"/>
<dbReference type="AlphaFoldDB" id="A0A521C5H8"/>
<evidence type="ECO:0000256" key="1">
    <source>
        <dbReference type="SAM" id="SignalP"/>
    </source>
</evidence>
<feature type="chain" id="PRO_5021890298" evidence="1">
    <location>
        <begin position="23"/>
        <end position="278"/>
    </location>
</feature>